<reference evidence="3" key="1">
    <citation type="journal article" date="2013" name="PLoS Genet.">
        <title>The genome of Spraguea lophii and the basis of host-microsporidian interactions.</title>
        <authorList>
            <person name="Campbell S.E."/>
            <person name="Williams T.A."/>
            <person name="Yousuf A."/>
            <person name="Soanes D.M."/>
            <person name="Paszkiewicz K.H."/>
            <person name="Williams B.A.P."/>
        </authorList>
    </citation>
    <scope>NUCLEOTIDE SEQUENCE [LARGE SCALE GENOMIC DNA]</scope>
    <source>
        <strain evidence="3">42_110</strain>
    </source>
</reference>
<feature type="region of interest" description="Disordered" evidence="1">
    <location>
        <begin position="198"/>
        <end position="240"/>
    </location>
</feature>
<feature type="compositionally biased region" description="Basic and acidic residues" evidence="1">
    <location>
        <begin position="231"/>
        <end position="240"/>
    </location>
</feature>
<dbReference type="HOGENOM" id="CLU_362544_0_0_1"/>
<comment type="caution">
    <text evidence="2">The sequence shown here is derived from an EMBL/GenBank/DDBJ whole genome shotgun (WGS) entry which is preliminary data.</text>
</comment>
<organism evidence="2 3">
    <name type="scientific">Spraguea lophii (strain 42_110)</name>
    <name type="common">Microsporidian parasite</name>
    <dbReference type="NCBI Taxonomy" id="1358809"/>
    <lineage>
        <taxon>Eukaryota</taxon>
        <taxon>Fungi</taxon>
        <taxon>Fungi incertae sedis</taxon>
        <taxon>Microsporidia</taxon>
        <taxon>Spragueidae</taxon>
        <taxon>Spraguea</taxon>
    </lineage>
</organism>
<name>S7XW78_SPRLO</name>
<keyword evidence="3" id="KW-1185">Reference proteome</keyword>
<dbReference type="InParanoid" id="S7XW78"/>
<dbReference type="EMBL" id="ATCN01000009">
    <property type="protein sequence ID" value="EPR80123.1"/>
    <property type="molecule type" value="Genomic_DNA"/>
</dbReference>
<evidence type="ECO:0000313" key="3">
    <source>
        <dbReference type="Proteomes" id="UP000014978"/>
    </source>
</evidence>
<dbReference type="VEuPathDB" id="MicrosporidiaDB:SLOPH_721"/>
<accession>S7XW78</accession>
<evidence type="ECO:0000256" key="1">
    <source>
        <dbReference type="SAM" id="MobiDB-lite"/>
    </source>
</evidence>
<proteinExistence type="predicted"/>
<dbReference type="Proteomes" id="UP000014978">
    <property type="component" value="Unassembled WGS sequence"/>
</dbReference>
<gene>
    <name evidence="2" type="ORF">SLOPH_721</name>
</gene>
<evidence type="ECO:0000313" key="2">
    <source>
        <dbReference type="EMBL" id="EPR80123.1"/>
    </source>
</evidence>
<dbReference type="AlphaFoldDB" id="S7XW78"/>
<protein>
    <submittedName>
        <fullName evidence="2">Uncharacterized protein</fullName>
    </submittedName>
</protein>
<feature type="compositionally biased region" description="Polar residues" evidence="1">
    <location>
        <begin position="198"/>
        <end position="214"/>
    </location>
</feature>
<sequence length="771" mass="90361">MISIEDRKNTAKQMISLLKHIGLVGIYSEEETYRILIKLEHVVLSRVHRADEYFIFFNEIMQKISSLSNDNQKRFFVELLLRYGIYDKLLEENIEYRKDVRFVNPMQVLQLCKNKEIQYNRHGRGSESGMGNSDVFQIGNKINQSGGNKINQGGGNKSDVNYNDALNRIHYSYSPQQYRGSYNSPHMRSNTQKQIFNNSRSPGDSVNNMNNIPPSSKRVEAPKKTSFNTMPEKRKGVGEDFIGRWPGNVKNISEDKNIINQRQSQPIKYFDKQQPHNQILYNKNLGKEKSPYAQVQNSDKFCDLSYIGAPRHEISKNVQNPNINKIETKQIIPEKNNIDNNFQTIGIEEEMKYNKGIKDIFGFKNSFEIKKNFVKIKKNIDTEKFNEIHRNNNGGFNVLLNQRDAIYANKKQNILSQGKRTIQTEDKFVYSNKQTPVTPLNITKESYNNQTMKNKEFLNNASGDKRQTIAPIEEVIFGKQHIPYQETKKNYNKQNIIDDEHKKESVGFKPMEFNKNNFNMMDFKRKNLKKVINKTENQNKKEKEIFINSERIINRNIHDIIENRNKNRSPGEEPPDKIPKIIKSYSKNSSIIMKDGKIINVGREKEEKDLEIGIKNDLNTVIKILRDKNGGRIRFVIEKILNMEEEIILSEGEQNEISKRLKEIMDDLINNQNLFIYHSEITDNENFRKYLHFKKFIKEITATIDFEGIFIVNLENVEEISKIIGELKESCIKDLNRYGKTLKDAKFDYNKWINEAIKAMEKKRKYKTQFK</sequence>